<comment type="similarity">
    <text evidence="2">Belongs to the eukaryotic/archaeal RNase P protein component 3 family.</text>
</comment>
<evidence type="ECO:0000256" key="8">
    <source>
        <dbReference type="ARBA" id="ARBA00053284"/>
    </source>
</evidence>
<evidence type="ECO:0000256" key="5">
    <source>
        <dbReference type="ARBA" id="ARBA00022694"/>
    </source>
</evidence>
<dbReference type="SUPFAM" id="SSF89550">
    <property type="entry name" value="PHP domain-like"/>
    <property type="match status" value="1"/>
</dbReference>
<comment type="function">
    <text evidence="8">Component of ribonuclease P, a ribonucleoprotein complex that generates mature tRNA molecules by cleaving their 5'-ends. Also a component of the MRP ribonuclease complex, which cleaves pre-rRNA sequences.</text>
</comment>
<keyword evidence="14" id="KW-1185">Reference proteome</keyword>
<evidence type="ECO:0000313" key="13">
    <source>
        <dbReference type="EMBL" id="CAL1580802.1"/>
    </source>
</evidence>
<gene>
    <name evidence="13" type="ORF">KC01_LOCUS11603</name>
</gene>
<evidence type="ECO:0000256" key="7">
    <source>
        <dbReference type="ARBA" id="ARBA00023242"/>
    </source>
</evidence>
<evidence type="ECO:0000256" key="9">
    <source>
        <dbReference type="ARBA" id="ARBA00065838"/>
    </source>
</evidence>
<sequence length="278" mass="30862">MAEFMDLNLTFSGDKAELRKLVDTAAHLGYSTVAINYVFEPNPKKKTPVPIPVPVAKLVHPLPVVQGCSRPIRILNRLTIMMSDPSHYRASSPEYKHFDLLAVQPNTDKLFLSACMTYDVDLICFSVSDRLPFFYKRAPVHGAMERGVAFEVSYAAGIRDSTRRRYTMANAMFHSDICKGKNMVVSSGAERALEIRGPYDVMNLSQLFGLTERHGKDAVTTNCRRVVLHAESRKTAGGIIRTFRRDEATVGTSTVDTSGEDCPAAKRAKTQDDQAIEA</sequence>
<evidence type="ECO:0000256" key="10">
    <source>
        <dbReference type="ARBA" id="ARBA00068480"/>
    </source>
</evidence>
<keyword evidence="4" id="KW-0597">Phosphoprotein</keyword>
<dbReference type="Proteomes" id="UP001497482">
    <property type="component" value="Chromosome 14"/>
</dbReference>
<evidence type="ECO:0000256" key="11">
    <source>
        <dbReference type="ARBA" id="ARBA00075070"/>
    </source>
</evidence>
<dbReference type="InterPro" id="IPR016195">
    <property type="entry name" value="Pol/histidinol_Pase-like"/>
</dbReference>
<protein>
    <recommendedName>
        <fullName evidence="10">Ribonuclease P protein subunit p30</fullName>
    </recommendedName>
    <alternativeName>
        <fullName evidence="11">RNase P subunit 2</fullName>
    </alternativeName>
</protein>
<dbReference type="PROSITE" id="PS00962">
    <property type="entry name" value="RIBOSOMAL_S2_1"/>
    <property type="match status" value="1"/>
</dbReference>
<evidence type="ECO:0000256" key="3">
    <source>
        <dbReference type="ARBA" id="ARBA00022552"/>
    </source>
</evidence>
<dbReference type="InterPro" id="IPR002738">
    <property type="entry name" value="RNase_P_p30"/>
</dbReference>
<dbReference type="GO" id="GO:0005655">
    <property type="term" value="C:nucleolar ribonuclease P complex"/>
    <property type="evidence" value="ECO:0007669"/>
    <property type="project" value="TreeGrafter"/>
</dbReference>
<evidence type="ECO:0000256" key="4">
    <source>
        <dbReference type="ARBA" id="ARBA00022553"/>
    </source>
</evidence>
<comment type="subunit">
    <text evidence="9">Component of nuclear RNase P and RNase MRP ribonucleoproteins. RNase P consists of a catalytic RNA moiety and about 10 protein subunits; POP1, POP4, POP5, POP7, RPP14, RPP21, RPP25, RPP30, RPP38 and RPP40. Within the RNase P complex, POP1, POP7 and RPP25 form the 'finger' subcomplex, POP5, RPP14, RPP40 and homodimeric RPP30 form the 'palm' subcomplex, and RPP21, POP4 and RPP38 form the 'wrist' subcomplex. All subunits of the RNase P complex interact with the catalytic RNA. Several subunits of RNase P are also part of the RNase MRP complex. RNase MRP consists of a catalytic RNA moiety and about 8 protein subunits; POP1, POP7, RPP25, RPP30, RPP38, RPP40 and possibly also POP4 and POP5.</text>
</comment>
<evidence type="ECO:0000256" key="1">
    <source>
        <dbReference type="ARBA" id="ARBA00004604"/>
    </source>
</evidence>
<dbReference type="FunFam" id="3.20.20.140:FF:000031">
    <property type="entry name" value="ribonuclease P protein subunit p30"/>
    <property type="match status" value="1"/>
</dbReference>
<organism evidence="13 14">
    <name type="scientific">Knipowitschia caucasica</name>
    <name type="common">Caucasian dwarf goby</name>
    <name type="synonym">Pomatoschistus caucasicus</name>
    <dbReference type="NCBI Taxonomy" id="637954"/>
    <lineage>
        <taxon>Eukaryota</taxon>
        <taxon>Metazoa</taxon>
        <taxon>Chordata</taxon>
        <taxon>Craniata</taxon>
        <taxon>Vertebrata</taxon>
        <taxon>Euteleostomi</taxon>
        <taxon>Actinopterygii</taxon>
        <taxon>Neopterygii</taxon>
        <taxon>Teleostei</taxon>
        <taxon>Neoteleostei</taxon>
        <taxon>Acanthomorphata</taxon>
        <taxon>Gobiaria</taxon>
        <taxon>Gobiiformes</taxon>
        <taxon>Gobioidei</taxon>
        <taxon>Gobiidae</taxon>
        <taxon>Gobiinae</taxon>
        <taxon>Knipowitschia</taxon>
    </lineage>
</organism>
<dbReference type="GO" id="GO:0006364">
    <property type="term" value="P:rRNA processing"/>
    <property type="evidence" value="ECO:0007669"/>
    <property type="project" value="UniProtKB-KW"/>
</dbReference>
<dbReference type="GO" id="GO:0003723">
    <property type="term" value="F:RNA binding"/>
    <property type="evidence" value="ECO:0007669"/>
    <property type="project" value="TreeGrafter"/>
</dbReference>
<dbReference type="PANTHER" id="PTHR13031">
    <property type="entry name" value="RIBONUCLEASE P SUBUNIT P30"/>
    <property type="match status" value="1"/>
</dbReference>
<dbReference type="EMBL" id="OZ035836">
    <property type="protein sequence ID" value="CAL1580802.1"/>
    <property type="molecule type" value="Genomic_DNA"/>
</dbReference>
<dbReference type="Pfam" id="PF01876">
    <property type="entry name" value="RNase_P_p30"/>
    <property type="match status" value="1"/>
</dbReference>
<proteinExistence type="inferred from homology"/>
<feature type="region of interest" description="Disordered" evidence="12">
    <location>
        <begin position="250"/>
        <end position="278"/>
    </location>
</feature>
<accession>A0AAV2JTC6</accession>
<dbReference type="PANTHER" id="PTHR13031:SF0">
    <property type="entry name" value="RIBONUCLEASE P PROTEIN SUBUNIT P30"/>
    <property type="match status" value="1"/>
</dbReference>
<dbReference type="InterPro" id="IPR018130">
    <property type="entry name" value="Ribosomal_uS2_CS"/>
</dbReference>
<dbReference type="GO" id="GO:0008033">
    <property type="term" value="P:tRNA processing"/>
    <property type="evidence" value="ECO:0007669"/>
    <property type="project" value="UniProtKB-KW"/>
</dbReference>
<keyword evidence="6" id="KW-0007">Acetylation</keyword>
<dbReference type="GO" id="GO:0005840">
    <property type="term" value="C:ribosome"/>
    <property type="evidence" value="ECO:0007669"/>
    <property type="project" value="InterPro"/>
</dbReference>
<name>A0AAV2JTC6_KNICA</name>
<dbReference type="AlphaFoldDB" id="A0AAV2JTC6"/>
<evidence type="ECO:0000256" key="12">
    <source>
        <dbReference type="SAM" id="MobiDB-lite"/>
    </source>
</evidence>
<dbReference type="Gene3D" id="3.20.20.140">
    <property type="entry name" value="Metal-dependent hydrolases"/>
    <property type="match status" value="1"/>
</dbReference>
<evidence type="ECO:0000256" key="6">
    <source>
        <dbReference type="ARBA" id="ARBA00022990"/>
    </source>
</evidence>
<dbReference type="GO" id="GO:0006412">
    <property type="term" value="P:translation"/>
    <property type="evidence" value="ECO:0007669"/>
    <property type="project" value="InterPro"/>
</dbReference>
<comment type="subcellular location">
    <subcellularLocation>
        <location evidence="1">Nucleus</location>
        <location evidence="1">Nucleolus</location>
    </subcellularLocation>
</comment>
<keyword evidence="7" id="KW-0539">Nucleus</keyword>
<keyword evidence="5" id="KW-0819">tRNA processing</keyword>
<evidence type="ECO:0000313" key="14">
    <source>
        <dbReference type="Proteomes" id="UP001497482"/>
    </source>
</evidence>
<dbReference type="GO" id="GO:0003735">
    <property type="term" value="F:structural constituent of ribosome"/>
    <property type="evidence" value="ECO:0007669"/>
    <property type="project" value="InterPro"/>
</dbReference>
<keyword evidence="3" id="KW-0698">rRNA processing</keyword>
<reference evidence="13 14" key="1">
    <citation type="submission" date="2024-04" db="EMBL/GenBank/DDBJ databases">
        <authorList>
            <person name="Waldvogel A.-M."/>
            <person name="Schoenle A."/>
        </authorList>
    </citation>
    <scope>NUCLEOTIDE SEQUENCE [LARGE SCALE GENOMIC DNA]</scope>
</reference>
<evidence type="ECO:0000256" key="2">
    <source>
        <dbReference type="ARBA" id="ARBA00007331"/>
    </source>
</evidence>